<dbReference type="EMBL" id="JAEMEF010000005">
    <property type="protein sequence ID" value="MBL7559593.1"/>
    <property type="molecule type" value="Genomic_DNA"/>
</dbReference>
<dbReference type="Pfam" id="PF13532">
    <property type="entry name" value="2OG-FeII_Oxy_2"/>
    <property type="match status" value="1"/>
</dbReference>
<dbReference type="GO" id="GO:0051213">
    <property type="term" value="F:dioxygenase activity"/>
    <property type="evidence" value="ECO:0007669"/>
    <property type="project" value="UniProtKB-KW"/>
</dbReference>
<evidence type="ECO:0000313" key="2">
    <source>
        <dbReference type="EMBL" id="MBL7559593.1"/>
    </source>
</evidence>
<accession>A0ABS1WKG1</accession>
<feature type="domain" description="Fe2OG dioxygenase" evidence="1">
    <location>
        <begin position="99"/>
        <end position="197"/>
    </location>
</feature>
<gene>
    <name evidence="2" type="ORF">JAO71_07240</name>
</gene>
<keyword evidence="2" id="KW-0560">Oxidoreductase</keyword>
<dbReference type="RefSeq" id="WP_202999877.1">
    <property type="nucleotide sequence ID" value="NZ_JAEMEF010000005.1"/>
</dbReference>
<dbReference type="Proteomes" id="UP000605013">
    <property type="component" value="Unassembled WGS sequence"/>
</dbReference>
<dbReference type="Gene3D" id="2.60.120.590">
    <property type="entry name" value="Alpha-ketoglutarate-dependent dioxygenase AlkB-like"/>
    <property type="match status" value="1"/>
</dbReference>
<keyword evidence="2" id="KW-0223">Dioxygenase</keyword>
<comment type="caution">
    <text evidence="2">The sequence shown here is derived from an EMBL/GenBank/DDBJ whole genome shotgun (WGS) entry which is preliminary data.</text>
</comment>
<dbReference type="PROSITE" id="PS51471">
    <property type="entry name" value="FE2OG_OXY"/>
    <property type="match status" value="1"/>
</dbReference>
<proteinExistence type="predicted"/>
<dbReference type="PANTHER" id="PTHR31212">
    <property type="entry name" value="ALPHA-KETOGLUTARATE-DEPENDENT DIOXYGENASE ALKB HOMOLOG 3"/>
    <property type="match status" value="1"/>
</dbReference>
<sequence>MLFSEAFKLNLPDSDITYYPNFLNPEEADYYFKILLKEIPWQQDDITVFGKTYAQPRLTALFADNKKPYSYSNITMQPHGFSSALSEIKKKIEDIENNTFTTCLANLYRDGQDSNGWHADNEKELGENPIIASVSLGQVRPFSLKHKVHKHLKHKIELQSGSLLVMKGSTQQHWLHQIAKTKKIIKPRINLTYRIIN</sequence>
<dbReference type="SUPFAM" id="SSF51197">
    <property type="entry name" value="Clavaminate synthase-like"/>
    <property type="match status" value="1"/>
</dbReference>
<dbReference type="InterPro" id="IPR005123">
    <property type="entry name" value="Oxoglu/Fe-dep_dioxygenase_dom"/>
</dbReference>
<keyword evidence="3" id="KW-1185">Reference proteome</keyword>
<dbReference type="InterPro" id="IPR037151">
    <property type="entry name" value="AlkB-like_sf"/>
</dbReference>
<protein>
    <submittedName>
        <fullName evidence="2">Alpha-ketoglutarate-dependent dioxygenase AlkB</fullName>
    </submittedName>
</protein>
<reference evidence="2 3" key="1">
    <citation type="submission" date="2020-12" db="EMBL/GenBank/DDBJ databases">
        <title>Olleya sediminilitoris sp. nov., isolated from a tidal flat.</title>
        <authorList>
            <person name="Park S."/>
            <person name="Yoon J.-H."/>
        </authorList>
    </citation>
    <scope>NUCLEOTIDE SEQUENCE [LARGE SCALE GENOMIC DNA]</scope>
    <source>
        <strain evidence="2 3">YSTF-M6</strain>
    </source>
</reference>
<dbReference type="PANTHER" id="PTHR31212:SF4">
    <property type="entry name" value="ALPHA-KETOGLUTARATE-DEPENDENT DIOXYGENASE ALKB HOMOLOG 3"/>
    <property type="match status" value="1"/>
</dbReference>
<dbReference type="InterPro" id="IPR032854">
    <property type="entry name" value="ALKBH3"/>
</dbReference>
<evidence type="ECO:0000259" key="1">
    <source>
        <dbReference type="PROSITE" id="PS51471"/>
    </source>
</evidence>
<evidence type="ECO:0000313" key="3">
    <source>
        <dbReference type="Proteomes" id="UP000605013"/>
    </source>
</evidence>
<name>A0ABS1WKG1_9FLAO</name>
<organism evidence="2 3">
    <name type="scientific">Olleya sediminilitoris</name>
    <dbReference type="NCBI Taxonomy" id="2795739"/>
    <lineage>
        <taxon>Bacteria</taxon>
        <taxon>Pseudomonadati</taxon>
        <taxon>Bacteroidota</taxon>
        <taxon>Flavobacteriia</taxon>
        <taxon>Flavobacteriales</taxon>
        <taxon>Flavobacteriaceae</taxon>
    </lineage>
</organism>
<dbReference type="InterPro" id="IPR027450">
    <property type="entry name" value="AlkB-like"/>
</dbReference>